<comment type="caution">
    <text evidence="1">The sequence shown here is derived from an EMBL/GenBank/DDBJ whole genome shotgun (WGS) entry which is preliminary data.</text>
</comment>
<dbReference type="EMBL" id="BMFW01000002">
    <property type="protein sequence ID" value="GGH91382.1"/>
    <property type="molecule type" value="Genomic_DNA"/>
</dbReference>
<evidence type="ECO:0000313" key="2">
    <source>
        <dbReference type="Proteomes" id="UP000643279"/>
    </source>
</evidence>
<protein>
    <submittedName>
        <fullName evidence="1">Uncharacterized protein</fullName>
    </submittedName>
</protein>
<sequence>MSLGFGFGSDEPGKGRCGHGGFVAEKFHVIPPVAMGHVEAGNANLAFPCPARKRLRALIYRQVRGSAASGLQADPLPEAFIPVSKDFVV</sequence>
<name>A0ABQ2AGV4_9MICC</name>
<organism evidence="1 2">
    <name type="scientific">Arthrobacter liuii</name>
    <dbReference type="NCBI Taxonomy" id="1476996"/>
    <lineage>
        <taxon>Bacteria</taxon>
        <taxon>Bacillati</taxon>
        <taxon>Actinomycetota</taxon>
        <taxon>Actinomycetes</taxon>
        <taxon>Micrococcales</taxon>
        <taxon>Micrococcaceae</taxon>
        <taxon>Arthrobacter</taxon>
    </lineage>
</organism>
<accession>A0ABQ2AGV4</accession>
<dbReference type="Proteomes" id="UP000643279">
    <property type="component" value="Unassembled WGS sequence"/>
</dbReference>
<gene>
    <name evidence="1" type="ORF">GCM10007170_07410</name>
</gene>
<keyword evidence="2" id="KW-1185">Reference proteome</keyword>
<proteinExistence type="predicted"/>
<reference evidence="2" key="1">
    <citation type="journal article" date="2019" name="Int. J. Syst. Evol. Microbiol.">
        <title>The Global Catalogue of Microorganisms (GCM) 10K type strain sequencing project: providing services to taxonomists for standard genome sequencing and annotation.</title>
        <authorList>
            <consortium name="The Broad Institute Genomics Platform"/>
            <consortium name="The Broad Institute Genome Sequencing Center for Infectious Disease"/>
            <person name="Wu L."/>
            <person name="Ma J."/>
        </authorList>
    </citation>
    <scope>NUCLEOTIDE SEQUENCE [LARGE SCALE GENOMIC DNA]</scope>
    <source>
        <strain evidence="2">CGMCC 1.12778</strain>
    </source>
</reference>
<evidence type="ECO:0000313" key="1">
    <source>
        <dbReference type="EMBL" id="GGH91382.1"/>
    </source>
</evidence>